<dbReference type="RefSeq" id="XP_024324115.1">
    <property type="nucleotide sequence ID" value="XM_024469732.1"/>
</dbReference>
<protein>
    <submittedName>
        <fullName evidence="1">Uncharacterized protein</fullName>
    </submittedName>
</protein>
<dbReference type="VEuPathDB" id="FungiDB:GMDG_08482"/>
<evidence type="ECO:0000313" key="1">
    <source>
        <dbReference type="EMBL" id="OAF58831.1"/>
    </source>
</evidence>
<dbReference type="eggNOG" id="ENOG502T0TG">
    <property type="taxonomic scope" value="Eukaryota"/>
</dbReference>
<dbReference type="AlphaFoldDB" id="A0A177AC32"/>
<sequence>MNPSLSTPKHRITNCRVIPTTVSPTIRDARALQAPQTASEPGANALCISTLLFTPRHPVVPSRRPFLVLADTYDSIQSLLAPYSLTTNIPLQKAYVRIALHRQFRKDAYHPHPRRARRRHAALQARELGQEGGWCRGRVLYRWRCRAWRHLVVHPQVDAPPSCEQAREIDGFGGSGGRVYSVAMD</sequence>
<dbReference type="Proteomes" id="UP000077154">
    <property type="component" value="Unassembled WGS sequence"/>
</dbReference>
<accession>A0A177AC32</accession>
<name>A0A177AC32_9PEZI</name>
<reference evidence="1" key="1">
    <citation type="submission" date="2016-03" db="EMBL/GenBank/DDBJ databases">
        <title>Updated assembly of Pseudogymnoascus destructans, the fungus causing white-nose syndrome of bats.</title>
        <authorList>
            <person name="Palmer J.M."/>
            <person name="Drees K.P."/>
            <person name="Foster J.T."/>
            <person name="Lindner D.L."/>
        </authorList>
    </citation>
    <scope>NUCLEOTIDE SEQUENCE [LARGE SCALE GENOMIC DNA]</scope>
    <source>
        <strain evidence="1">20631-21</strain>
    </source>
</reference>
<gene>
    <name evidence="1" type="ORF">VC83_06127</name>
</gene>
<dbReference type="EMBL" id="KV441395">
    <property type="protein sequence ID" value="OAF58831.1"/>
    <property type="molecule type" value="Genomic_DNA"/>
</dbReference>
<proteinExistence type="predicted"/>
<organism evidence="1">
    <name type="scientific">Pseudogymnoascus destructans</name>
    <dbReference type="NCBI Taxonomy" id="655981"/>
    <lineage>
        <taxon>Eukaryota</taxon>
        <taxon>Fungi</taxon>
        <taxon>Dikarya</taxon>
        <taxon>Ascomycota</taxon>
        <taxon>Pezizomycotina</taxon>
        <taxon>Leotiomycetes</taxon>
        <taxon>Thelebolales</taxon>
        <taxon>Thelebolaceae</taxon>
        <taxon>Pseudogymnoascus</taxon>
    </lineage>
</organism>
<dbReference type="GeneID" id="36289189"/>